<proteinExistence type="predicted"/>
<keyword evidence="2" id="KW-0812">Transmembrane</keyword>
<comment type="caution">
    <text evidence="3">The sequence shown here is derived from an EMBL/GenBank/DDBJ whole genome shotgun (WGS) entry which is preliminary data.</text>
</comment>
<organism evidence="3 4">
    <name type="scientific">Babesia bovis</name>
    <dbReference type="NCBI Taxonomy" id="5865"/>
    <lineage>
        <taxon>Eukaryota</taxon>
        <taxon>Sar</taxon>
        <taxon>Alveolata</taxon>
        <taxon>Apicomplexa</taxon>
        <taxon>Aconoidasida</taxon>
        <taxon>Piroplasmida</taxon>
        <taxon>Babesiidae</taxon>
        <taxon>Babesia</taxon>
    </lineage>
</organism>
<reference evidence="3 4" key="1">
    <citation type="journal article" date="2007" name="PLoS Pathog.">
        <title>Genome sequence of Babesia bovis and comparative analysis of apicomplexan hemoprotozoa.</title>
        <authorList>
            <person name="Brayton K.A."/>
            <person name="Lau A.O.T."/>
            <person name="Herndon D.R."/>
            <person name="Hannick L."/>
            <person name="Kappmeyer L.S."/>
            <person name="Berens S.J."/>
            <person name="Bidwell S.L."/>
            <person name="Brown W.C."/>
            <person name="Crabtree J."/>
            <person name="Fadrosh D."/>
            <person name="Feldblum T."/>
            <person name="Forberger H.A."/>
            <person name="Haas B.J."/>
            <person name="Howell J.M."/>
            <person name="Khouri H."/>
            <person name="Koo H."/>
            <person name="Mann D.J."/>
            <person name="Norimine J."/>
            <person name="Paulsen I.T."/>
            <person name="Radune D."/>
            <person name="Ren Q."/>
            <person name="Smith R.K. Jr."/>
            <person name="Suarez C.E."/>
            <person name="White O."/>
            <person name="Wortman J.R."/>
            <person name="Knowles D.P. Jr."/>
            <person name="McElwain T.F."/>
            <person name="Nene V.M."/>
        </authorList>
    </citation>
    <scope>NUCLEOTIDE SEQUENCE [LARGE SCALE GENOMIC DNA]</scope>
    <source>
        <strain evidence="3">T2Bo</strain>
    </source>
</reference>
<dbReference type="Proteomes" id="UP000002173">
    <property type="component" value="Unassembled WGS sequence"/>
</dbReference>
<name>A7ANL3_BABBO</name>
<feature type="region of interest" description="Disordered" evidence="1">
    <location>
        <begin position="423"/>
        <end position="460"/>
    </location>
</feature>
<feature type="compositionally biased region" description="Polar residues" evidence="1">
    <location>
        <begin position="199"/>
        <end position="209"/>
    </location>
</feature>
<feature type="compositionally biased region" description="Polar residues" evidence="1">
    <location>
        <begin position="441"/>
        <end position="454"/>
    </location>
</feature>
<gene>
    <name evidence="3" type="ORF">BBOV_III005850</name>
</gene>
<evidence type="ECO:0000256" key="2">
    <source>
        <dbReference type="SAM" id="Phobius"/>
    </source>
</evidence>
<dbReference type="VEuPathDB" id="PiroplasmaDB:BBOV_III005850"/>
<sequence>MSCNYRISRCVALLWLAFAVFNGYFIFSISAVGIIFKDEDNVATLSSTGNSELAEKIINVRRAIFRSTTTYQGILTECHSIATYKGTDLEKLQDIETHRRLEKEGALINDQGRAYVDIGAAVQEYSDLEDRLKNVSSVNERKELEAHMKQISDDFEKKGYLFDEAKLDEFLKVVTNYLQDGASFMKRCRSNEEGEEDQSFSGLSTTQVDGNAGDSLSKPVGESGSERSQVNPNTEKKEEGINDAPEAIVFSFELENIAKDVTALKELHNVRGLLKEVMETSEDIVMGSTVDASTLKDPKDIIKKRKIDGLRNIIEDIAVADTKYKEMDMIIEGYNNDARTCEDIGEGAAKTKVLEHMKKLKDEFEAGKFQEYILNMLYYQEKCKNYLYRYQHLNDGKEFDEMAGKEPKYKYVTFKHAIKIPGSETVRSQPSDESPAPPLPQGNSSTSNAESQAADSAVGKQTEVNIRGSAINDGKSNFAVKGLLLINVLALCQLIAST</sequence>
<dbReference type="GeneID" id="5479965"/>
<keyword evidence="4" id="KW-1185">Reference proteome</keyword>
<feature type="transmembrane region" description="Helical" evidence="2">
    <location>
        <begin position="12"/>
        <end position="36"/>
    </location>
</feature>
<evidence type="ECO:0000313" key="4">
    <source>
        <dbReference type="Proteomes" id="UP000002173"/>
    </source>
</evidence>
<evidence type="ECO:0000256" key="1">
    <source>
        <dbReference type="SAM" id="MobiDB-lite"/>
    </source>
</evidence>
<dbReference type="RefSeq" id="XP_001611715.1">
    <property type="nucleotide sequence ID" value="XM_001611665.1"/>
</dbReference>
<dbReference type="EMBL" id="AAXT01000001">
    <property type="protein sequence ID" value="EDO08147.1"/>
    <property type="molecule type" value="Genomic_DNA"/>
</dbReference>
<reference evidence="4" key="2">
    <citation type="journal article" date="2020" name="Data Brief">
        <title>Transcriptome dataset of Babesia bovis life stages within vertebrate and invertebrate hosts.</title>
        <authorList>
            <person name="Ueti M.W."/>
            <person name="Johnson W.C."/>
            <person name="Kappmeyer L.S."/>
            <person name="Herndon D.R."/>
            <person name="Mousel M.R."/>
            <person name="Reif K.E."/>
            <person name="Taus N.S."/>
            <person name="Ifeonu O.O."/>
            <person name="Silva J.C."/>
            <person name="Suarez C.E."/>
            <person name="Brayton K.A."/>
        </authorList>
    </citation>
    <scope>NUCLEOTIDE SEQUENCE [LARGE SCALE GENOMIC DNA]</scope>
</reference>
<feature type="region of interest" description="Disordered" evidence="1">
    <location>
        <begin position="189"/>
        <end position="242"/>
    </location>
</feature>
<protein>
    <submittedName>
        <fullName evidence="3">Membrane protein, putative</fullName>
    </submittedName>
</protein>
<evidence type="ECO:0000313" key="3">
    <source>
        <dbReference type="EMBL" id="EDO08147.1"/>
    </source>
</evidence>
<keyword evidence="2" id="KW-1133">Transmembrane helix</keyword>
<dbReference type="KEGG" id="bbo:BBOV_III005850"/>
<accession>A7ANL3</accession>
<keyword evidence="2" id="KW-0472">Membrane</keyword>
<dbReference type="AlphaFoldDB" id="A7ANL3"/>
<reference evidence="4" key="3">
    <citation type="journal article" date="2021" name="Int. J. Parasitol.">
        <title>Comparative analysis of gene expression between Babesia bovis blood stages and kinetes allowed by improved genome annotation.</title>
        <authorList>
            <person name="Ueti M.W."/>
            <person name="Johnson W.C."/>
            <person name="Kappmeyer L.S."/>
            <person name="Herndon D.R."/>
            <person name="Mousel M.R."/>
            <person name="Reif K.E."/>
            <person name="Taus N.S."/>
            <person name="Ifeonu O.O."/>
            <person name="Silva J.C."/>
            <person name="Suarez C.E."/>
            <person name="Brayton K.A."/>
        </authorList>
    </citation>
    <scope>NUCLEOTIDE SEQUENCE [LARGE SCALE GENOMIC DNA]</scope>
</reference>
<dbReference type="InParanoid" id="A7ANL3"/>